<evidence type="ECO:0000313" key="2">
    <source>
        <dbReference type="Proteomes" id="UP001176961"/>
    </source>
</evidence>
<comment type="caution">
    <text evidence="1">The sequence shown here is derived from an EMBL/GenBank/DDBJ whole genome shotgun (WGS) entry which is preliminary data.</text>
</comment>
<proteinExistence type="predicted"/>
<reference evidence="1" key="1">
    <citation type="submission" date="2023-07" db="EMBL/GenBank/DDBJ databases">
        <authorList>
            <consortium name="CYATHOMIX"/>
        </authorList>
    </citation>
    <scope>NUCLEOTIDE SEQUENCE</scope>
    <source>
        <strain evidence="1">N/A</strain>
    </source>
</reference>
<dbReference type="Proteomes" id="UP001176961">
    <property type="component" value="Unassembled WGS sequence"/>
</dbReference>
<organism evidence="1 2">
    <name type="scientific">Cylicocyclus nassatus</name>
    <name type="common">Nematode worm</name>
    <dbReference type="NCBI Taxonomy" id="53992"/>
    <lineage>
        <taxon>Eukaryota</taxon>
        <taxon>Metazoa</taxon>
        <taxon>Ecdysozoa</taxon>
        <taxon>Nematoda</taxon>
        <taxon>Chromadorea</taxon>
        <taxon>Rhabditida</taxon>
        <taxon>Rhabditina</taxon>
        <taxon>Rhabditomorpha</taxon>
        <taxon>Strongyloidea</taxon>
        <taxon>Strongylidae</taxon>
        <taxon>Cylicocyclus</taxon>
    </lineage>
</organism>
<keyword evidence="2" id="KW-1185">Reference proteome</keyword>
<name>A0AA36DWS0_CYLNA</name>
<evidence type="ECO:0000313" key="1">
    <source>
        <dbReference type="EMBL" id="CAJ0593464.1"/>
    </source>
</evidence>
<dbReference type="EMBL" id="CATQJL010000112">
    <property type="protein sequence ID" value="CAJ0593464.1"/>
    <property type="molecule type" value="Genomic_DNA"/>
</dbReference>
<sequence>MSAIHIHPSHRHTQSDDSMATSFQASILHINRKLFMSAILLDGYLPGSYSCATMITL</sequence>
<gene>
    <name evidence="1" type="ORF">CYNAS_LOCUS5447</name>
</gene>
<accession>A0AA36DWS0</accession>
<dbReference type="AlphaFoldDB" id="A0AA36DWS0"/>
<protein>
    <submittedName>
        <fullName evidence="1">Uncharacterized protein</fullName>
    </submittedName>
</protein>